<name>D1CAZ9_SPHTD</name>
<dbReference type="HOGENOM" id="CLU_1214044_0_0_0"/>
<keyword evidence="1" id="KW-0812">Transmembrane</keyword>
<sequence>MVALLPPLRRAVERHPTLQQILLGCGIAGSAWWVAIDMVGSIRYPGYSYADQVVSELSAEGAPTRTFMQVFSGIPYAALLTAFGIGIWRAAGESRAGHVTGALVIAEAVWGLVGGIAFPMATREVMAASQDTLRNQMHQWYGIGMPILFALAVGFGSRLLGKRFRYYSYATILVILVAGFMMSQQNSALAANEPTPWMGLNERVVGYLPMIWYAVLAVGLLRAEGARSTARSEQRAATPRKLQQLPR</sequence>
<dbReference type="eggNOG" id="ENOG5032T44">
    <property type="taxonomic scope" value="Bacteria"/>
</dbReference>
<evidence type="ECO:0000313" key="2">
    <source>
        <dbReference type="EMBL" id="ACZ39946.1"/>
    </source>
</evidence>
<feature type="transmembrane region" description="Helical" evidence="1">
    <location>
        <begin position="204"/>
        <end position="221"/>
    </location>
</feature>
<organism evidence="2 3">
    <name type="scientific">Sphaerobacter thermophilus (strain ATCC 49802 / DSM 20745 / KCCM 41009 / NCIMB 13125 / S 6022)</name>
    <dbReference type="NCBI Taxonomy" id="479434"/>
    <lineage>
        <taxon>Bacteria</taxon>
        <taxon>Pseudomonadati</taxon>
        <taxon>Thermomicrobiota</taxon>
        <taxon>Thermomicrobia</taxon>
        <taxon>Sphaerobacterales</taxon>
        <taxon>Sphaerobacterineae</taxon>
        <taxon>Sphaerobacteraceae</taxon>
        <taxon>Sphaerobacter</taxon>
    </lineage>
</organism>
<feature type="transmembrane region" description="Helical" evidence="1">
    <location>
        <begin position="166"/>
        <end position="184"/>
    </location>
</feature>
<keyword evidence="1" id="KW-1133">Transmembrane helix</keyword>
<evidence type="ECO:0008006" key="4">
    <source>
        <dbReference type="Google" id="ProtNLM"/>
    </source>
</evidence>
<dbReference type="InterPro" id="IPR009339">
    <property type="entry name" value="DUF998"/>
</dbReference>
<dbReference type="AlphaFoldDB" id="D1CAZ9"/>
<dbReference type="KEGG" id="sti:Sthe_2531"/>
<gene>
    <name evidence="2" type="ordered locus">Sthe_2531</name>
</gene>
<evidence type="ECO:0000256" key="1">
    <source>
        <dbReference type="SAM" id="Phobius"/>
    </source>
</evidence>
<dbReference type="InParanoid" id="D1CAZ9"/>
<dbReference type="EMBL" id="CP001824">
    <property type="protein sequence ID" value="ACZ39946.1"/>
    <property type="molecule type" value="Genomic_DNA"/>
</dbReference>
<protein>
    <recommendedName>
        <fullName evidence="4">DUF998 domain-containing protein</fullName>
    </recommendedName>
</protein>
<reference evidence="3" key="1">
    <citation type="submission" date="2009-11" db="EMBL/GenBank/DDBJ databases">
        <title>The complete chromosome 2 of Sphaerobacter thermophilus DSM 20745.</title>
        <authorList>
            <person name="Lucas S."/>
            <person name="Copeland A."/>
            <person name="Lapidus A."/>
            <person name="Glavina del Rio T."/>
            <person name="Dalin E."/>
            <person name="Tice H."/>
            <person name="Bruce D."/>
            <person name="Goodwin L."/>
            <person name="Pitluck S."/>
            <person name="Kyrpides N."/>
            <person name="Mavromatis K."/>
            <person name="Ivanova N."/>
            <person name="Mikhailova N."/>
            <person name="LaButti K.M."/>
            <person name="Clum A."/>
            <person name="Sun H.I."/>
            <person name="Brettin T."/>
            <person name="Detter J.C."/>
            <person name="Han C."/>
            <person name="Larimer F."/>
            <person name="Land M."/>
            <person name="Hauser L."/>
            <person name="Markowitz V."/>
            <person name="Cheng J.F."/>
            <person name="Hugenholtz P."/>
            <person name="Woyke T."/>
            <person name="Wu D."/>
            <person name="Steenblock K."/>
            <person name="Schneider S."/>
            <person name="Pukall R."/>
            <person name="Goeker M."/>
            <person name="Klenk H.P."/>
            <person name="Eisen J.A."/>
        </authorList>
    </citation>
    <scope>NUCLEOTIDE SEQUENCE [LARGE SCALE GENOMIC DNA]</scope>
    <source>
        <strain evidence="3">ATCC 49802 / DSM 20745 / S 6022</strain>
    </source>
</reference>
<keyword evidence="3" id="KW-1185">Reference proteome</keyword>
<proteinExistence type="predicted"/>
<accession>D1CAZ9</accession>
<dbReference type="STRING" id="479434.Sthe_2531"/>
<evidence type="ECO:0000313" key="3">
    <source>
        <dbReference type="Proteomes" id="UP000002027"/>
    </source>
</evidence>
<dbReference type="Pfam" id="PF06197">
    <property type="entry name" value="DUF998"/>
    <property type="match status" value="1"/>
</dbReference>
<reference evidence="2 3" key="2">
    <citation type="journal article" date="2010" name="Stand. Genomic Sci.">
        <title>Complete genome sequence of Desulfohalobium retbaense type strain (HR(100)).</title>
        <authorList>
            <person name="Spring S."/>
            <person name="Nolan M."/>
            <person name="Lapidus A."/>
            <person name="Glavina Del Rio T."/>
            <person name="Copeland A."/>
            <person name="Tice H."/>
            <person name="Cheng J.F."/>
            <person name="Lucas S."/>
            <person name="Land M."/>
            <person name="Chen F."/>
            <person name="Bruce D."/>
            <person name="Goodwin L."/>
            <person name="Pitluck S."/>
            <person name="Ivanova N."/>
            <person name="Mavromatis K."/>
            <person name="Mikhailova N."/>
            <person name="Pati A."/>
            <person name="Chen A."/>
            <person name="Palaniappan K."/>
            <person name="Hauser L."/>
            <person name="Chang Y.J."/>
            <person name="Jeffries C.D."/>
            <person name="Munk C."/>
            <person name="Kiss H."/>
            <person name="Chain P."/>
            <person name="Han C."/>
            <person name="Brettin T."/>
            <person name="Detter J.C."/>
            <person name="Schuler E."/>
            <person name="Goker M."/>
            <person name="Rohde M."/>
            <person name="Bristow J."/>
            <person name="Eisen J.A."/>
            <person name="Markowitz V."/>
            <person name="Hugenholtz P."/>
            <person name="Kyrpides N.C."/>
            <person name="Klenk H.P."/>
        </authorList>
    </citation>
    <scope>NUCLEOTIDE SEQUENCE [LARGE SCALE GENOMIC DNA]</scope>
    <source>
        <strain evidence="3">ATCC 49802 / DSM 20745 / S 6022</strain>
    </source>
</reference>
<dbReference type="Proteomes" id="UP000002027">
    <property type="component" value="Chromosome 2"/>
</dbReference>
<feature type="transmembrane region" description="Helical" evidence="1">
    <location>
        <begin position="100"/>
        <end position="120"/>
    </location>
</feature>
<dbReference type="RefSeq" id="WP_012872986.1">
    <property type="nucleotide sequence ID" value="NC_013524.1"/>
</dbReference>
<dbReference type="OrthoDB" id="657164at2"/>
<feature type="transmembrane region" description="Helical" evidence="1">
    <location>
        <begin position="21"/>
        <end position="46"/>
    </location>
</feature>
<keyword evidence="1" id="KW-0472">Membrane</keyword>
<feature type="transmembrane region" description="Helical" evidence="1">
    <location>
        <begin position="66"/>
        <end position="88"/>
    </location>
</feature>
<feature type="transmembrane region" description="Helical" evidence="1">
    <location>
        <begin position="140"/>
        <end position="159"/>
    </location>
</feature>